<keyword evidence="4" id="KW-0028">Amino-acid biosynthesis</keyword>
<feature type="non-terminal residue" evidence="7">
    <location>
        <position position="60"/>
    </location>
</feature>
<protein>
    <recommendedName>
        <fullName evidence="6">ACT domain-containing protein</fullName>
    </recommendedName>
</protein>
<dbReference type="AlphaFoldDB" id="A0A382X6N8"/>
<reference evidence="7" key="1">
    <citation type="submission" date="2018-05" db="EMBL/GenBank/DDBJ databases">
        <authorList>
            <person name="Lanie J.A."/>
            <person name="Ng W.-L."/>
            <person name="Kazmierczak K.M."/>
            <person name="Andrzejewski T.M."/>
            <person name="Davidsen T.M."/>
            <person name="Wayne K.J."/>
            <person name="Tettelin H."/>
            <person name="Glass J.I."/>
            <person name="Rusch D."/>
            <person name="Podicherti R."/>
            <person name="Tsui H.-C.T."/>
            <person name="Winkler M.E."/>
        </authorList>
    </citation>
    <scope>NUCLEOTIDE SEQUENCE</scope>
</reference>
<evidence type="ECO:0000256" key="5">
    <source>
        <dbReference type="ARBA" id="ARBA00023304"/>
    </source>
</evidence>
<keyword evidence="5" id="KW-0100">Branched-chain amino acid biosynthesis</keyword>
<dbReference type="Gene3D" id="3.30.70.260">
    <property type="match status" value="1"/>
</dbReference>
<dbReference type="InterPro" id="IPR045865">
    <property type="entry name" value="ACT-like_dom_sf"/>
</dbReference>
<evidence type="ECO:0000259" key="6">
    <source>
        <dbReference type="PROSITE" id="PS51671"/>
    </source>
</evidence>
<dbReference type="SUPFAM" id="SSF55021">
    <property type="entry name" value="ACT-like"/>
    <property type="match status" value="1"/>
</dbReference>
<dbReference type="GO" id="GO:1990610">
    <property type="term" value="F:acetolactate synthase regulator activity"/>
    <property type="evidence" value="ECO:0007669"/>
    <property type="project" value="InterPro"/>
</dbReference>
<feature type="domain" description="ACT" evidence="6">
    <location>
        <begin position="1"/>
        <end position="60"/>
    </location>
</feature>
<evidence type="ECO:0000256" key="2">
    <source>
        <dbReference type="ARBA" id="ARBA00005025"/>
    </source>
</evidence>
<dbReference type="CDD" id="cd04878">
    <property type="entry name" value="ACT_AHAS"/>
    <property type="match status" value="1"/>
</dbReference>
<dbReference type="NCBIfam" id="TIGR00119">
    <property type="entry name" value="acolac_sm"/>
    <property type="match status" value="1"/>
</dbReference>
<gene>
    <name evidence="7" type="ORF">METZ01_LOCUS419467</name>
</gene>
<dbReference type="UniPathway" id="UPA00049">
    <property type="reaction ID" value="UER00059"/>
</dbReference>
<sequence>VENESGALSRVAGLFSARAYNIESLTVAPTEDPSVSRMTVVTVGSPEIVEQITKQLNKLV</sequence>
<dbReference type="PANTHER" id="PTHR30239">
    <property type="entry name" value="ACETOLACTATE SYNTHASE SMALL SUBUNIT"/>
    <property type="match status" value="1"/>
</dbReference>
<comment type="similarity">
    <text evidence="3">Belongs to the acetolactate synthase small subunit family.</text>
</comment>
<dbReference type="PROSITE" id="PS51671">
    <property type="entry name" value="ACT"/>
    <property type="match status" value="1"/>
</dbReference>
<comment type="pathway">
    <text evidence="1">Amino-acid biosynthesis; L-isoleucine biosynthesis; L-isoleucine from 2-oxobutanoate: step 1/4.</text>
</comment>
<dbReference type="InterPro" id="IPR054480">
    <property type="entry name" value="AHAS_small-like_ACT"/>
</dbReference>
<dbReference type="GO" id="GO:0009099">
    <property type="term" value="P:L-valine biosynthetic process"/>
    <property type="evidence" value="ECO:0007669"/>
    <property type="project" value="UniProtKB-UniPathway"/>
</dbReference>
<dbReference type="InterPro" id="IPR002912">
    <property type="entry name" value="ACT_dom"/>
</dbReference>
<dbReference type="InterPro" id="IPR004789">
    <property type="entry name" value="Acetalactate_synth_ssu"/>
</dbReference>
<name>A0A382X6N8_9ZZZZ</name>
<evidence type="ECO:0000256" key="1">
    <source>
        <dbReference type="ARBA" id="ARBA00004974"/>
    </source>
</evidence>
<dbReference type="UniPathway" id="UPA00047">
    <property type="reaction ID" value="UER00055"/>
</dbReference>
<accession>A0A382X6N8</accession>
<dbReference type="PANTHER" id="PTHR30239:SF0">
    <property type="entry name" value="ACETOLACTATE SYNTHASE SMALL SUBUNIT 1, CHLOROPLASTIC"/>
    <property type="match status" value="1"/>
</dbReference>
<evidence type="ECO:0000256" key="4">
    <source>
        <dbReference type="ARBA" id="ARBA00022605"/>
    </source>
</evidence>
<comment type="pathway">
    <text evidence="2">Amino-acid biosynthesis; L-valine biosynthesis; L-valine from pyruvate: step 1/4.</text>
</comment>
<dbReference type="GO" id="GO:0003984">
    <property type="term" value="F:acetolactate synthase activity"/>
    <property type="evidence" value="ECO:0007669"/>
    <property type="project" value="TreeGrafter"/>
</dbReference>
<organism evidence="7">
    <name type="scientific">marine metagenome</name>
    <dbReference type="NCBI Taxonomy" id="408172"/>
    <lineage>
        <taxon>unclassified sequences</taxon>
        <taxon>metagenomes</taxon>
        <taxon>ecological metagenomes</taxon>
    </lineage>
</organism>
<evidence type="ECO:0000256" key="3">
    <source>
        <dbReference type="ARBA" id="ARBA00006341"/>
    </source>
</evidence>
<dbReference type="GO" id="GO:0009097">
    <property type="term" value="P:isoleucine biosynthetic process"/>
    <property type="evidence" value="ECO:0007669"/>
    <property type="project" value="UniProtKB-UniPathway"/>
</dbReference>
<dbReference type="Pfam" id="PF22629">
    <property type="entry name" value="ACT_AHAS_ss"/>
    <property type="match status" value="1"/>
</dbReference>
<dbReference type="EMBL" id="UINC01165300">
    <property type="protein sequence ID" value="SVD66613.1"/>
    <property type="molecule type" value="Genomic_DNA"/>
</dbReference>
<dbReference type="GO" id="GO:0005829">
    <property type="term" value="C:cytosol"/>
    <property type="evidence" value="ECO:0007669"/>
    <property type="project" value="TreeGrafter"/>
</dbReference>
<proteinExistence type="inferred from homology"/>
<evidence type="ECO:0000313" key="7">
    <source>
        <dbReference type="EMBL" id="SVD66613.1"/>
    </source>
</evidence>
<feature type="non-terminal residue" evidence="7">
    <location>
        <position position="1"/>
    </location>
</feature>
<dbReference type="InterPro" id="IPR039557">
    <property type="entry name" value="AHAS_ACT"/>
</dbReference>